<name>A0ACB9PAK8_BAUVA</name>
<reference evidence="1 2" key="1">
    <citation type="journal article" date="2022" name="DNA Res.">
        <title>Chromosomal-level genome assembly of the orchid tree Bauhinia variegata (Leguminosae; Cercidoideae) supports the allotetraploid origin hypothesis of Bauhinia.</title>
        <authorList>
            <person name="Zhong Y."/>
            <person name="Chen Y."/>
            <person name="Zheng D."/>
            <person name="Pang J."/>
            <person name="Liu Y."/>
            <person name="Luo S."/>
            <person name="Meng S."/>
            <person name="Qian L."/>
            <person name="Wei D."/>
            <person name="Dai S."/>
            <person name="Zhou R."/>
        </authorList>
    </citation>
    <scope>NUCLEOTIDE SEQUENCE [LARGE SCALE GENOMIC DNA]</scope>
    <source>
        <strain evidence="1">BV-YZ2020</strain>
    </source>
</reference>
<accession>A0ACB9PAK8</accession>
<sequence length="662" mass="71281">MNRAVSSQKHSFPPAPITTPATSCAKSSHRKKHSPRSPLQDLNRISSSSNSSNSSSTSIEAPRGSLEFFLSHSSSKNPAHRPKNLSKIPNSALNGLPSKLSKSNTQKFRKNHPCLHQSGKKPASKIGKKSKTCSVINDRGGILPRLQSATEELKQQGDTLELKVDNPGELGQLKSCNGDAKLTPLSMKATRSDLDSTVDRDVDANSSTSTKGTPPIQNSLSPEIQCGSSFVSTTTPACYGAGYVVSGVTDKRKCKPRGILIVEENNSGFDKMATDCFVDDDGEGNTMGLNNNTKASLLPLPADASMHWLSSPVNTEEKDLSEKSENGLHEVGGLAESTVLVSISPPYFRSRISLDISDSSDLSSAANGIRKKMKASISPSGQPEFEGFFDSILSSSCLPVLFSPHSTPICKSGTLGKARSYKYNINDDNSPFSLNSLSSGNVIQTPRSDSSLDLTVDLSHVHAENLKEENSNSDCKSVSDVLPLASLSLNSSMPLGDSVDSSFQFDCLTAPIDSIDLSQLPKFLDDQDPSLSSSTIENESQSKVRVSWRDGLTSRLSKLDEFDCCRCLSDEEDLANDYSSKSPIPHCPQLNAEDDKKYLNNVDETTDTNVNELGIVGLGKENFPNLLSYSGAESISTDGGGLVSSRDDSDWSFCYKDRLFEV</sequence>
<dbReference type="EMBL" id="CM039430">
    <property type="protein sequence ID" value="KAI4345775.1"/>
    <property type="molecule type" value="Genomic_DNA"/>
</dbReference>
<evidence type="ECO:0000313" key="1">
    <source>
        <dbReference type="EMBL" id="KAI4345775.1"/>
    </source>
</evidence>
<proteinExistence type="predicted"/>
<evidence type="ECO:0000313" key="2">
    <source>
        <dbReference type="Proteomes" id="UP000828941"/>
    </source>
</evidence>
<gene>
    <name evidence="1" type="ORF">L6164_012871</name>
</gene>
<comment type="caution">
    <text evidence="1">The sequence shown here is derived from an EMBL/GenBank/DDBJ whole genome shotgun (WGS) entry which is preliminary data.</text>
</comment>
<keyword evidence="2" id="KW-1185">Reference proteome</keyword>
<organism evidence="1 2">
    <name type="scientific">Bauhinia variegata</name>
    <name type="common">Purple orchid tree</name>
    <name type="synonym">Phanera variegata</name>
    <dbReference type="NCBI Taxonomy" id="167791"/>
    <lineage>
        <taxon>Eukaryota</taxon>
        <taxon>Viridiplantae</taxon>
        <taxon>Streptophyta</taxon>
        <taxon>Embryophyta</taxon>
        <taxon>Tracheophyta</taxon>
        <taxon>Spermatophyta</taxon>
        <taxon>Magnoliopsida</taxon>
        <taxon>eudicotyledons</taxon>
        <taxon>Gunneridae</taxon>
        <taxon>Pentapetalae</taxon>
        <taxon>rosids</taxon>
        <taxon>fabids</taxon>
        <taxon>Fabales</taxon>
        <taxon>Fabaceae</taxon>
        <taxon>Cercidoideae</taxon>
        <taxon>Cercideae</taxon>
        <taxon>Bauhiniinae</taxon>
        <taxon>Bauhinia</taxon>
    </lineage>
</organism>
<protein>
    <submittedName>
        <fullName evidence="1">Uncharacterized protein</fullName>
    </submittedName>
</protein>
<dbReference type="Proteomes" id="UP000828941">
    <property type="component" value="Chromosome 5"/>
</dbReference>